<sequence>MRVIETPAGINVTSLQVYDAAEVGELEGQITKQLHGHHVKDGGHMKQILNDVFRVSTEACPDLVSTVEQNLMNAAGAEVGL</sequence>
<proteinExistence type="predicted"/>
<reference evidence="1 2" key="1">
    <citation type="submission" date="2019-06" db="EMBL/GenBank/DDBJ databases">
        <title>Draft genome sequence of Methanolobus vulcani B1d.</title>
        <authorList>
            <person name="Creighbaum A.J."/>
            <person name="Ticak T."/>
            <person name="Hariraju D."/>
            <person name="Arivett B.A."/>
            <person name="Ferguson D.J.Jr."/>
        </authorList>
    </citation>
    <scope>NUCLEOTIDE SEQUENCE [LARGE SCALE GENOMIC DNA]</scope>
    <source>
        <strain evidence="1 2">B1d</strain>
    </source>
</reference>
<evidence type="ECO:0000313" key="2">
    <source>
        <dbReference type="Proteomes" id="UP000319335"/>
    </source>
</evidence>
<dbReference type="RefSeq" id="WP_154808376.1">
    <property type="nucleotide sequence ID" value="NZ_VIAQ01000006.1"/>
</dbReference>
<dbReference type="Proteomes" id="UP000319335">
    <property type="component" value="Unassembled WGS sequence"/>
</dbReference>
<accession>A0A7Z8KQU9</accession>
<dbReference type="AlphaFoldDB" id="A0A7Z8KQU9"/>
<comment type="caution">
    <text evidence="1">The sequence shown here is derived from an EMBL/GenBank/DDBJ whole genome shotgun (WGS) entry which is preliminary data.</text>
</comment>
<name>A0A7Z8KQU9_9EURY</name>
<organism evidence="1 2">
    <name type="scientific">Methanolobus vulcani</name>
    <dbReference type="NCBI Taxonomy" id="38026"/>
    <lineage>
        <taxon>Archaea</taxon>
        <taxon>Methanobacteriati</taxon>
        <taxon>Methanobacteriota</taxon>
        <taxon>Stenosarchaea group</taxon>
        <taxon>Methanomicrobia</taxon>
        <taxon>Methanosarcinales</taxon>
        <taxon>Methanosarcinaceae</taxon>
        <taxon>Methanolobus</taxon>
    </lineage>
</organism>
<keyword evidence="2" id="KW-1185">Reference proteome</keyword>
<dbReference type="EMBL" id="VIAQ01000006">
    <property type="protein sequence ID" value="TQD28271.1"/>
    <property type="molecule type" value="Genomic_DNA"/>
</dbReference>
<evidence type="ECO:0000313" key="1">
    <source>
        <dbReference type="EMBL" id="TQD28271.1"/>
    </source>
</evidence>
<gene>
    <name evidence="1" type="ORF">FKV42_00950</name>
</gene>
<protein>
    <submittedName>
        <fullName evidence="1">Uncharacterized protein</fullName>
    </submittedName>
</protein>